<evidence type="ECO:0000256" key="6">
    <source>
        <dbReference type="ARBA" id="ARBA00023136"/>
    </source>
</evidence>
<evidence type="ECO:0000256" key="5">
    <source>
        <dbReference type="ARBA" id="ARBA00022989"/>
    </source>
</evidence>
<gene>
    <name evidence="8" type="ORF">KMZ93_01690</name>
</gene>
<keyword evidence="3 7" id="KW-1003">Cell membrane</keyword>
<evidence type="ECO:0000256" key="3">
    <source>
        <dbReference type="ARBA" id="ARBA00022475"/>
    </source>
</evidence>
<dbReference type="PANTHER" id="PTHR38596">
    <property type="entry name" value="UPF0114 PROTEIN YQHA"/>
    <property type="match status" value="1"/>
</dbReference>
<evidence type="ECO:0000256" key="7">
    <source>
        <dbReference type="HAMAP-Rule" id="MF_00143"/>
    </source>
</evidence>
<dbReference type="HAMAP" id="MF_00143">
    <property type="entry name" value="UPF0114"/>
    <property type="match status" value="1"/>
</dbReference>
<keyword evidence="9" id="KW-1185">Reference proteome</keyword>
<dbReference type="InterPro" id="IPR005134">
    <property type="entry name" value="UPF0114"/>
</dbReference>
<proteinExistence type="inferred from homology"/>
<evidence type="ECO:0000256" key="2">
    <source>
        <dbReference type="ARBA" id="ARBA00005774"/>
    </source>
</evidence>
<dbReference type="GO" id="GO:0005886">
    <property type="term" value="C:plasma membrane"/>
    <property type="evidence" value="ECO:0007669"/>
    <property type="project" value="UniProtKB-SubCell"/>
</dbReference>
<evidence type="ECO:0000256" key="4">
    <source>
        <dbReference type="ARBA" id="ARBA00022692"/>
    </source>
</evidence>
<feature type="transmembrane region" description="Helical" evidence="7">
    <location>
        <begin position="154"/>
        <end position="172"/>
    </location>
</feature>
<sequence>MTEQSAPYRPNPKLKRVETGFEGILFSSRWLMAPFYLGLVISLAVLLYKFILELWEFILHVPHAKEADVILGVLSLIDISLTGNLILIVVFSGYENFVSKIDPGGHPDWPEWITKVGFGGLKQKLLASIVAISAIQVLKAFMNIDAAFDARKMGWLAGVHLLFVISTLLLALSDRWGGDHGAGDKAGH</sequence>
<comment type="similarity">
    <text evidence="2 7">Belongs to the UPF0114 family.</text>
</comment>
<evidence type="ECO:0000256" key="1">
    <source>
        <dbReference type="ARBA" id="ARBA00004651"/>
    </source>
</evidence>
<name>A0A975NYC6_9BRAD</name>
<dbReference type="Pfam" id="PF03350">
    <property type="entry name" value="UPF0114"/>
    <property type="match status" value="1"/>
</dbReference>
<feature type="transmembrane region" description="Helical" evidence="7">
    <location>
        <begin position="30"/>
        <end position="48"/>
    </location>
</feature>
<comment type="subcellular location">
    <subcellularLocation>
        <location evidence="1 7">Cell membrane</location>
        <topology evidence="1 7">Multi-pass membrane protein</topology>
    </subcellularLocation>
</comment>
<reference evidence="8 9" key="1">
    <citation type="submission" date="2021-06" db="EMBL/GenBank/DDBJ databases">
        <title>Bradyrhizobium sp. S2-11-4 Genome sequencing.</title>
        <authorList>
            <person name="Jin L."/>
        </authorList>
    </citation>
    <scope>NUCLEOTIDE SEQUENCE [LARGE SCALE GENOMIC DNA]</scope>
    <source>
        <strain evidence="8 9">S2-11-4</strain>
    </source>
</reference>
<dbReference type="EMBL" id="CP076136">
    <property type="protein sequence ID" value="QWG23687.1"/>
    <property type="molecule type" value="Genomic_DNA"/>
</dbReference>
<dbReference type="PANTHER" id="PTHR38596:SF1">
    <property type="entry name" value="UPF0114 PROTEIN YQHA"/>
    <property type="match status" value="1"/>
</dbReference>
<organism evidence="8 9">
    <name type="scientific">Bradyrhizobium sediminis</name>
    <dbReference type="NCBI Taxonomy" id="2840469"/>
    <lineage>
        <taxon>Bacteria</taxon>
        <taxon>Pseudomonadati</taxon>
        <taxon>Pseudomonadota</taxon>
        <taxon>Alphaproteobacteria</taxon>
        <taxon>Hyphomicrobiales</taxon>
        <taxon>Nitrobacteraceae</taxon>
        <taxon>Bradyrhizobium</taxon>
    </lineage>
</organism>
<dbReference type="Proteomes" id="UP000676951">
    <property type="component" value="Chromosome"/>
</dbReference>
<keyword evidence="5 7" id="KW-1133">Transmembrane helix</keyword>
<protein>
    <recommendedName>
        <fullName evidence="7">UPF0114 protein KMZ93_01690</fullName>
    </recommendedName>
</protein>
<evidence type="ECO:0000313" key="9">
    <source>
        <dbReference type="Proteomes" id="UP000676951"/>
    </source>
</evidence>
<evidence type="ECO:0000313" key="8">
    <source>
        <dbReference type="EMBL" id="QWG23687.1"/>
    </source>
</evidence>
<dbReference type="NCBIfam" id="TIGR00645">
    <property type="entry name" value="HI0507"/>
    <property type="match status" value="1"/>
</dbReference>
<feature type="transmembrane region" description="Helical" evidence="7">
    <location>
        <begin position="69"/>
        <end position="94"/>
    </location>
</feature>
<feature type="transmembrane region" description="Helical" evidence="7">
    <location>
        <begin position="125"/>
        <end position="142"/>
    </location>
</feature>
<accession>A0A975NYC6</accession>
<keyword evidence="4 7" id="KW-0812">Transmembrane</keyword>
<keyword evidence="6 7" id="KW-0472">Membrane</keyword>
<dbReference type="RefSeq" id="WP_215604437.1">
    <property type="nucleotide sequence ID" value="NZ_CP076136.1"/>
</dbReference>
<dbReference type="AlphaFoldDB" id="A0A975NYC6"/>
<dbReference type="InterPro" id="IPR020761">
    <property type="entry name" value="UPF0114_bac"/>
</dbReference>